<dbReference type="VEuPathDB" id="FungiDB:An09g04040"/>
<dbReference type="AlphaFoldDB" id="A0AAJ8C1R6"/>
<feature type="region of interest" description="Disordered" evidence="1">
    <location>
        <begin position="1"/>
        <end position="25"/>
    </location>
</feature>
<organism evidence="2">
    <name type="scientific">Aspergillus niger</name>
    <dbReference type="NCBI Taxonomy" id="5061"/>
    <lineage>
        <taxon>Eukaryota</taxon>
        <taxon>Fungi</taxon>
        <taxon>Dikarya</taxon>
        <taxon>Ascomycota</taxon>
        <taxon>Pezizomycotina</taxon>
        <taxon>Eurotiomycetes</taxon>
        <taxon>Eurotiomycetidae</taxon>
        <taxon>Eurotiales</taxon>
        <taxon>Aspergillaceae</taxon>
        <taxon>Aspergillus</taxon>
        <taxon>Aspergillus subgen. Circumdati</taxon>
    </lineage>
</organism>
<dbReference type="RefSeq" id="XP_059606285.1">
    <property type="nucleotide sequence ID" value="XM_059749754.1"/>
</dbReference>
<accession>A0AAJ8C1R6</accession>
<reference evidence="2" key="2">
    <citation type="submission" date="2025-08" db="UniProtKB">
        <authorList>
            <consortium name="RefSeq"/>
        </authorList>
    </citation>
    <scope>IDENTIFICATION</scope>
</reference>
<feature type="region of interest" description="Disordered" evidence="1">
    <location>
        <begin position="61"/>
        <end position="120"/>
    </location>
</feature>
<evidence type="ECO:0000256" key="1">
    <source>
        <dbReference type="SAM" id="MobiDB-lite"/>
    </source>
</evidence>
<evidence type="ECO:0000313" key="2">
    <source>
        <dbReference type="RefSeq" id="XP_059606285.1"/>
    </source>
</evidence>
<dbReference type="KEGG" id="ang:An09g04040"/>
<proteinExistence type="predicted"/>
<reference evidence="2" key="1">
    <citation type="submission" date="2025-02" db="EMBL/GenBank/DDBJ databases">
        <authorList>
            <consortium name="NCBI Genome Project"/>
        </authorList>
    </citation>
    <scope>NUCLEOTIDE SEQUENCE</scope>
</reference>
<name>A0AAJ8C1R6_ASPNG</name>
<feature type="compositionally biased region" description="Basic and acidic residues" evidence="1">
    <location>
        <begin position="91"/>
        <end position="120"/>
    </location>
</feature>
<gene>
    <name evidence="2" type="ORF">An09g04040</name>
</gene>
<feature type="compositionally biased region" description="Gly residues" evidence="1">
    <location>
        <begin position="77"/>
        <end position="90"/>
    </location>
</feature>
<sequence>MDHGEGIKTRRYKSVDAQQTSSREDGYEATTVIVCDLGWISVEVAGVDVGETRVGGCQVQDHRRDNEFQGSNEMTGGEEGGMSRGLGRGGTRGERVDGRKGRERSKRIEREEKEEEEKQMSEKEPLEVVVVVGGGCVEVEGCWAVMLMPTHSPALTATVHMGDPHPHLPHHLASTNIHIRSLARHRTGRNTPLWRGTNAIYQTSERHTSHCQ</sequence>
<protein>
    <submittedName>
        <fullName evidence="2">Uncharacterized protein</fullName>
    </submittedName>
</protein>
<dbReference type="GeneID" id="84592023"/>